<organism evidence="1 2">
    <name type="scientific">Albugo candida</name>
    <dbReference type="NCBI Taxonomy" id="65357"/>
    <lineage>
        <taxon>Eukaryota</taxon>
        <taxon>Sar</taxon>
        <taxon>Stramenopiles</taxon>
        <taxon>Oomycota</taxon>
        <taxon>Peronosporomycetes</taxon>
        <taxon>Albuginales</taxon>
        <taxon>Albuginaceae</taxon>
        <taxon>Albugo</taxon>
    </lineage>
</organism>
<accession>A0A024FWJ3</accession>
<protein>
    <submittedName>
        <fullName evidence="1">Uncharacterized protein</fullName>
    </submittedName>
</protein>
<name>A0A024FWJ3_9STRA</name>
<dbReference type="InParanoid" id="A0A024FWJ3"/>
<dbReference type="AlphaFoldDB" id="A0A024FWJ3"/>
<proteinExistence type="predicted"/>
<sequence>MSPARNSRMTLSRFSCAQHVEGRAQELSGAAKERINQTGVPDSIYAGQQRASETFEAAKQRVAAGTSTGNDESLYSQAAGMIQKAKTSAMGYAGMLTCYGEYVECYQSKIQ</sequence>
<evidence type="ECO:0000313" key="2">
    <source>
        <dbReference type="Proteomes" id="UP000053237"/>
    </source>
</evidence>
<keyword evidence="2" id="KW-1185">Reference proteome</keyword>
<comment type="caution">
    <text evidence="1">The sequence shown here is derived from an EMBL/GenBank/DDBJ whole genome shotgun (WGS) entry which is preliminary data.</text>
</comment>
<reference evidence="1 2" key="1">
    <citation type="submission" date="2012-05" db="EMBL/GenBank/DDBJ databases">
        <title>Recombination and specialization in a pathogen metapopulation.</title>
        <authorList>
            <person name="Gardiner A."/>
            <person name="Kemen E."/>
            <person name="Schultz-Larsen T."/>
            <person name="MacLean D."/>
            <person name="Van Oosterhout C."/>
            <person name="Jones J.D.G."/>
        </authorList>
    </citation>
    <scope>NUCLEOTIDE SEQUENCE [LARGE SCALE GENOMIC DNA]</scope>
    <source>
        <strain evidence="1 2">Ac Nc2</strain>
    </source>
</reference>
<dbReference type="Proteomes" id="UP000053237">
    <property type="component" value="Unassembled WGS sequence"/>
</dbReference>
<dbReference type="EMBL" id="CAIX01000919">
    <property type="protein sequence ID" value="CCI11307.1"/>
    <property type="molecule type" value="Genomic_DNA"/>
</dbReference>
<gene>
    <name evidence="1" type="ORF">BN9_127140</name>
</gene>
<evidence type="ECO:0000313" key="1">
    <source>
        <dbReference type="EMBL" id="CCI11307.1"/>
    </source>
</evidence>